<feature type="compositionally biased region" description="Basic and acidic residues" evidence="2">
    <location>
        <begin position="59"/>
        <end position="69"/>
    </location>
</feature>
<dbReference type="AlphaFoldDB" id="A0A4Y9EQ73"/>
<dbReference type="InterPro" id="IPR002939">
    <property type="entry name" value="DnaJ_C"/>
</dbReference>
<feature type="compositionally biased region" description="Gly residues" evidence="2">
    <location>
        <begin position="80"/>
        <end position="107"/>
    </location>
</feature>
<name>A0A4Y9EQ73_9SPHN</name>
<dbReference type="Gene3D" id="2.60.260.20">
    <property type="entry name" value="Urease metallochaperone UreE, N-terminal domain"/>
    <property type="match status" value="2"/>
</dbReference>
<reference evidence="4 5" key="1">
    <citation type="submission" date="2019-02" db="EMBL/GenBank/DDBJ databases">
        <title>Polymorphobacter sp. isolated from the lake at the Tibet of China.</title>
        <authorList>
            <person name="Li A."/>
        </authorList>
    </citation>
    <scope>NUCLEOTIDE SEQUENCE [LARGE SCALE GENOMIC DNA]</scope>
    <source>
        <strain evidence="4 5">DJ1R-1</strain>
    </source>
</reference>
<dbReference type="FunFam" id="2.60.260.20:FF:000013">
    <property type="entry name" value="DnaJ subfamily B member 11"/>
    <property type="match status" value="1"/>
</dbReference>
<dbReference type="PROSITE" id="PS50076">
    <property type="entry name" value="DNAJ_2"/>
    <property type="match status" value="1"/>
</dbReference>
<organism evidence="4 5">
    <name type="scientific">Glacieibacterium arshaanense</name>
    <dbReference type="NCBI Taxonomy" id="2511025"/>
    <lineage>
        <taxon>Bacteria</taxon>
        <taxon>Pseudomonadati</taxon>
        <taxon>Pseudomonadota</taxon>
        <taxon>Alphaproteobacteria</taxon>
        <taxon>Sphingomonadales</taxon>
        <taxon>Sphingosinicellaceae</taxon>
        <taxon>Glacieibacterium</taxon>
    </lineage>
</organism>
<dbReference type="InterPro" id="IPR018253">
    <property type="entry name" value="DnaJ_domain_CS"/>
</dbReference>
<dbReference type="Gene3D" id="1.10.287.110">
    <property type="entry name" value="DnaJ domain"/>
    <property type="match status" value="1"/>
</dbReference>
<dbReference type="SUPFAM" id="SSF46565">
    <property type="entry name" value="Chaperone J-domain"/>
    <property type="match status" value="1"/>
</dbReference>
<dbReference type="Pfam" id="PF01556">
    <property type="entry name" value="DnaJ_C"/>
    <property type="match status" value="1"/>
</dbReference>
<dbReference type="EMBL" id="SIHO01000002">
    <property type="protein sequence ID" value="TFU03794.1"/>
    <property type="molecule type" value="Genomic_DNA"/>
</dbReference>
<dbReference type="InterPro" id="IPR008971">
    <property type="entry name" value="HSP40/DnaJ_pept-bd"/>
</dbReference>
<dbReference type="Pfam" id="PF00226">
    <property type="entry name" value="DnaJ"/>
    <property type="match status" value="1"/>
</dbReference>
<dbReference type="GO" id="GO:0051082">
    <property type="term" value="F:unfolded protein binding"/>
    <property type="evidence" value="ECO:0007669"/>
    <property type="project" value="InterPro"/>
</dbReference>
<evidence type="ECO:0000256" key="1">
    <source>
        <dbReference type="ARBA" id="ARBA00023186"/>
    </source>
</evidence>
<dbReference type="CDD" id="cd10747">
    <property type="entry name" value="DnaJ_C"/>
    <property type="match status" value="1"/>
</dbReference>
<dbReference type="SUPFAM" id="SSF49493">
    <property type="entry name" value="HSP40/DnaJ peptide-binding domain"/>
    <property type="match status" value="2"/>
</dbReference>
<dbReference type="CDD" id="cd06257">
    <property type="entry name" value="DnaJ"/>
    <property type="match status" value="1"/>
</dbReference>
<evidence type="ECO:0000259" key="3">
    <source>
        <dbReference type="PROSITE" id="PS50076"/>
    </source>
</evidence>
<proteinExistence type="predicted"/>
<dbReference type="InterPro" id="IPR036869">
    <property type="entry name" value="J_dom_sf"/>
</dbReference>
<feature type="domain" description="J" evidence="3">
    <location>
        <begin position="3"/>
        <end position="68"/>
    </location>
</feature>
<dbReference type="GO" id="GO:0042026">
    <property type="term" value="P:protein refolding"/>
    <property type="evidence" value="ECO:0007669"/>
    <property type="project" value="TreeGrafter"/>
</dbReference>
<accession>A0A4Y9EQ73</accession>
<comment type="caution">
    <text evidence="4">The sequence shown here is derived from an EMBL/GenBank/DDBJ whole genome shotgun (WGS) entry which is preliminary data.</text>
</comment>
<keyword evidence="5" id="KW-1185">Reference proteome</keyword>
<dbReference type="SMART" id="SM00271">
    <property type="entry name" value="DnaJ"/>
    <property type="match status" value="1"/>
</dbReference>
<gene>
    <name evidence="4" type="ORF">EUV02_11690</name>
</gene>
<dbReference type="InterPro" id="IPR001623">
    <property type="entry name" value="DnaJ_domain"/>
</dbReference>
<evidence type="ECO:0000313" key="4">
    <source>
        <dbReference type="EMBL" id="TFU03794.1"/>
    </source>
</evidence>
<dbReference type="Proteomes" id="UP000297737">
    <property type="component" value="Unassembled WGS sequence"/>
</dbReference>
<protein>
    <submittedName>
        <fullName evidence="4">J domain-containing protein</fullName>
    </submittedName>
</protein>
<evidence type="ECO:0000256" key="2">
    <source>
        <dbReference type="SAM" id="MobiDB-lite"/>
    </source>
</evidence>
<dbReference type="PANTHER" id="PTHR43096">
    <property type="entry name" value="DNAJ HOMOLOG 1, MITOCHONDRIAL-RELATED"/>
    <property type="match status" value="1"/>
</dbReference>
<dbReference type="RefSeq" id="WP_135246386.1">
    <property type="nucleotide sequence ID" value="NZ_SIHO01000002.1"/>
</dbReference>
<dbReference type="PROSITE" id="PS00636">
    <property type="entry name" value="DNAJ_1"/>
    <property type="match status" value="1"/>
</dbReference>
<keyword evidence="1" id="KW-0143">Chaperone</keyword>
<sequence>MSDPYAILGVTRSASAAEIKKAYRKLAKENHPDKNADNPKALEKFKAASSAYALLSDEKTRGQYDRGEIDGDGQPKAPAGFGGGGNPFGGGFQGGGRPGAGPQGFDFGGDAGDIFSELFGGRGRGGGNPFGGGFETRQRAPQKGADVAYRLMVPFEDAATLKPQRITLRNGKTLDLKLPAGFTAEKPLRMTGQGDEGPGGPGAALITLEVAKHRFFVRDGDDVLLDLPVRLHEAVLGAKLKVPTVDGAVMLGIPAGSTTGKILRLRGKGFSRADGTRGDQLVTLQVDLPADDAALKAFAETWRDDRRNPRAALGVD</sequence>
<dbReference type="PANTHER" id="PTHR43096:SF52">
    <property type="entry name" value="DNAJ HOMOLOG 1, MITOCHONDRIAL-RELATED"/>
    <property type="match status" value="1"/>
</dbReference>
<dbReference type="OrthoDB" id="9779889at2"/>
<feature type="region of interest" description="Disordered" evidence="2">
    <location>
        <begin position="59"/>
        <end position="107"/>
    </location>
</feature>
<dbReference type="GO" id="GO:0005737">
    <property type="term" value="C:cytoplasm"/>
    <property type="evidence" value="ECO:0007669"/>
    <property type="project" value="TreeGrafter"/>
</dbReference>
<evidence type="ECO:0000313" key="5">
    <source>
        <dbReference type="Proteomes" id="UP000297737"/>
    </source>
</evidence>
<dbReference type="PRINTS" id="PR00625">
    <property type="entry name" value="JDOMAIN"/>
</dbReference>